<reference evidence="1" key="2">
    <citation type="journal article" date="2022" name="New Phytol.">
        <title>Evolutionary transition to the ectomycorrhizal habit in the genomes of a hyperdiverse lineage of mushroom-forming fungi.</title>
        <authorList>
            <person name="Looney B."/>
            <person name="Miyauchi S."/>
            <person name="Morin E."/>
            <person name="Drula E."/>
            <person name="Courty P.E."/>
            <person name="Kohler A."/>
            <person name="Kuo A."/>
            <person name="LaButti K."/>
            <person name="Pangilinan J."/>
            <person name="Lipzen A."/>
            <person name="Riley R."/>
            <person name="Andreopoulos W."/>
            <person name="He G."/>
            <person name="Johnson J."/>
            <person name="Nolan M."/>
            <person name="Tritt A."/>
            <person name="Barry K.W."/>
            <person name="Grigoriev I.V."/>
            <person name="Nagy L.G."/>
            <person name="Hibbett D."/>
            <person name="Henrissat B."/>
            <person name="Matheny P.B."/>
            <person name="Labbe J."/>
            <person name="Martin F.M."/>
        </authorList>
    </citation>
    <scope>NUCLEOTIDE SEQUENCE</scope>
    <source>
        <strain evidence="1">EC-137</strain>
    </source>
</reference>
<protein>
    <submittedName>
        <fullName evidence="1">Uncharacterized protein</fullName>
    </submittedName>
</protein>
<evidence type="ECO:0000313" key="1">
    <source>
        <dbReference type="EMBL" id="KAI0027704.1"/>
    </source>
</evidence>
<organism evidence="1 2">
    <name type="scientific">Vararia minispora EC-137</name>
    <dbReference type="NCBI Taxonomy" id="1314806"/>
    <lineage>
        <taxon>Eukaryota</taxon>
        <taxon>Fungi</taxon>
        <taxon>Dikarya</taxon>
        <taxon>Basidiomycota</taxon>
        <taxon>Agaricomycotina</taxon>
        <taxon>Agaricomycetes</taxon>
        <taxon>Russulales</taxon>
        <taxon>Lachnocladiaceae</taxon>
        <taxon>Vararia</taxon>
    </lineage>
</organism>
<accession>A0ACB8Q7N4</accession>
<evidence type="ECO:0000313" key="2">
    <source>
        <dbReference type="Proteomes" id="UP000814128"/>
    </source>
</evidence>
<sequence length="225" mass="25111">MRKTSYVVSFVLAAALLVFNISAAFRTDWRAPLLLLVVRGEGSLSHHVAVRYGLAFRCARDLYTIPNPSDPTGPPQIVYSDFECRPFPMSVRDHCEKGNRAFCVAWATASYLYEVGIGFNVLALLAIVFGVSTHSRRRRIWKAVAVLIFIASLFPMITFAVISDLFRTARFWEFARARPGWAYYLSIICWIAGFVLTGAVVINGVAASKGHRWAAGRRAYRPISG</sequence>
<dbReference type="Proteomes" id="UP000814128">
    <property type="component" value="Unassembled WGS sequence"/>
</dbReference>
<reference evidence="1" key="1">
    <citation type="submission" date="2021-02" db="EMBL/GenBank/DDBJ databases">
        <authorList>
            <consortium name="DOE Joint Genome Institute"/>
            <person name="Ahrendt S."/>
            <person name="Looney B.P."/>
            <person name="Miyauchi S."/>
            <person name="Morin E."/>
            <person name="Drula E."/>
            <person name="Courty P.E."/>
            <person name="Chicoki N."/>
            <person name="Fauchery L."/>
            <person name="Kohler A."/>
            <person name="Kuo A."/>
            <person name="Labutti K."/>
            <person name="Pangilinan J."/>
            <person name="Lipzen A."/>
            <person name="Riley R."/>
            <person name="Andreopoulos W."/>
            <person name="He G."/>
            <person name="Johnson J."/>
            <person name="Barry K.W."/>
            <person name="Grigoriev I.V."/>
            <person name="Nagy L."/>
            <person name="Hibbett D."/>
            <person name="Henrissat B."/>
            <person name="Matheny P.B."/>
            <person name="Labbe J."/>
            <person name="Martin F."/>
        </authorList>
    </citation>
    <scope>NUCLEOTIDE SEQUENCE</scope>
    <source>
        <strain evidence="1">EC-137</strain>
    </source>
</reference>
<comment type="caution">
    <text evidence="1">The sequence shown here is derived from an EMBL/GenBank/DDBJ whole genome shotgun (WGS) entry which is preliminary data.</text>
</comment>
<proteinExistence type="predicted"/>
<name>A0ACB8Q7N4_9AGAM</name>
<gene>
    <name evidence="1" type="ORF">K488DRAFT_90538</name>
</gene>
<dbReference type="EMBL" id="MU273852">
    <property type="protein sequence ID" value="KAI0027704.1"/>
    <property type="molecule type" value="Genomic_DNA"/>
</dbReference>
<keyword evidence="2" id="KW-1185">Reference proteome</keyword>